<keyword evidence="2 4" id="KW-0863">Zinc-finger</keyword>
<comment type="caution">
    <text evidence="8">The sequence shown here is derived from an EMBL/GenBank/DDBJ whole genome shotgun (WGS) entry which is preliminary data.</text>
</comment>
<dbReference type="CDD" id="cd16449">
    <property type="entry name" value="RING-HC"/>
    <property type="match status" value="1"/>
</dbReference>
<dbReference type="Pfam" id="PF13920">
    <property type="entry name" value="zf-C3HC4_3"/>
    <property type="match status" value="1"/>
</dbReference>
<evidence type="ECO:0000256" key="1">
    <source>
        <dbReference type="ARBA" id="ARBA00022723"/>
    </source>
</evidence>
<dbReference type="PANTHER" id="PTHR12673:SF270">
    <property type="entry name" value="FYVE-TYPE DOMAIN-CONTAINING PROTEIN"/>
    <property type="match status" value="1"/>
</dbReference>
<feature type="compositionally biased region" description="Acidic residues" evidence="5">
    <location>
        <begin position="274"/>
        <end position="294"/>
    </location>
</feature>
<dbReference type="Pfam" id="PF00621">
    <property type="entry name" value="RhoGEF"/>
    <property type="match status" value="1"/>
</dbReference>
<feature type="non-terminal residue" evidence="8">
    <location>
        <position position="1"/>
    </location>
</feature>
<dbReference type="InterPro" id="IPR051092">
    <property type="entry name" value="FYVE_RhoGEF_PH"/>
</dbReference>
<evidence type="ECO:0000313" key="9">
    <source>
        <dbReference type="Proteomes" id="UP001140091"/>
    </source>
</evidence>
<dbReference type="CDD" id="cd00160">
    <property type="entry name" value="RhoGEF"/>
    <property type="match status" value="1"/>
</dbReference>
<feature type="domain" description="RING-type" evidence="7">
    <location>
        <begin position="191"/>
        <end position="234"/>
    </location>
</feature>
<keyword evidence="3" id="KW-0862">Zinc</keyword>
<evidence type="ECO:0000259" key="6">
    <source>
        <dbReference type="PROSITE" id="PS50010"/>
    </source>
</evidence>
<dbReference type="Gene3D" id="1.20.900.10">
    <property type="entry name" value="Dbl homology (DH) domain"/>
    <property type="match status" value="1"/>
</dbReference>
<dbReference type="PROSITE" id="PS00518">
    <property type="entry name" value="ZF_RING_1"/>
    <property type="match status" value="1"/>
</dbReference>
<dbReference type="InterPro" id="IPR001841">
    <property type="entry name" value="Znf_RING"/>
</dbReference>
<dbReference type="Gene3D" id="3.30.40.10">
    <property type="entry name" value="Zinc/RING finger domain, C3HC4 (zinc finger)"/>
    <property type="match status" value="1"/>
</dbReference>
<dbReference type="InterPro" id="IPR000219">
    <property type="entry name" value="DH_dom"/>
</dbReference>
<dbReference type="InterPro" id="IPR017907">
    <property type="entry name" value="Znf_RING_CS"/>
</dbReference>
<feature type="region of interest" description="Disordered" evidence="5">
    <location>
        <begin position="269"/>
        <end position="298"/>
    </location>
</feature>
<dbReference type="Proteomes" id="UP001140091">
    <property type="component" value="Unassembled WGS sequence"/>
</dbReference>
<dbReference type="AlphaFoldDB" id="A0A9W8JB71"/>
<feature type="region of interest" description="Disordered" evidence="5">
    <location>
        <begin position="90"/>
        <end position="114"/>
    </location>
</feature>
<dbReference type="PROSITE" id="PS50010">
    <property type="entry name" value="DH_2"/>
    <property type="match status" value="1"/>
</dbReference>
<evidence type="ECO:0000256" key="5">
    <source>
        <dbReference type="SAM" id="MobiDB-lite"/>
    </source>
</evidence>
<organism evidence="8 9">
    <name type="scientific">Candolleomyces eurysporus</name>
    <dbReference type="NCBI Taxonomy" id="2828524"/>
    <lineage>
        <taxon>Eukaryota</taxon>
        <taxon>Fungi</taxon>
        <taxon>Dikarya</taxon>
        <taxon>Basidiomycota</taxon>
        <taxon>Agaricomycotina</taxon>
        <taxon>Agaricomycetes</taxon>
        <taxon>Agaricomycetidae</taxon>
        <taxon>Agaricales</taxon>
        <taxon>Agaricineae</taxon>
        <taxon>Psathyrellaceae</taxon>
        <taxon>Candolleomyces</taxon>
    </lineage>
</organism>
<keyword evidence="1" id="KW-0479">Metal-binding</keyword>
<keyword evidence="9" id="KW-1185">Reference proteome</keyword>
<protein>
    <submittedName>
        <fullName evidence="8">Uncharacterized protein</fullName>
    </submittedName>
</protein>
<evidence type="ECO:0000313" key="8">
    <source>
        <dbReference type="EMBL" id="KAJ2931696.1"/>
    </source>
</evidence>
<dbReference type="InterPro" id="IPR035899">
    <property type="entry name" value="DBL_dom_sf"/>
</dbReference>
<dbReference type="GO" id="GO:0005737">
    <property type="term" value="C:cytoplasm"/>
    <property type="evidence" value="ECO:0007669"/>
    <property type="project" value="TreeGrafter"/>
</dbReference>
<reference evidence="8" key="1">
    <citation type="submission" date="2022-06" db="EMBL/GenBank/DDBJ databases">
        <title>Genome Sequence of Candolleomyces eurysporus.</title>
        <authorList>
            <person name="Buettner E."/>
        </authorList>
    </citation>
    <scope>NUCLEOTIDE SEQUENCE</scope>
    <source>
        <strain evidence="8">VTCC 930004</strain>
    </source>
</reference>
<dbReference type="EMBL" id="JANBPK010000806">
    <property type="protein sequence ID" value="KAJ2931696.1"/>
    <property type="molecule type" value="Genomic_DNA"/>
</dbReference>
<dbReference type="GO" id="GO:0008270">
    <property type="term" value="F:zinc ion binding"/>
    <property type="evidence" value="ECO:0007669"/>
    <property type="project" value="UniProtKB-KW"/>
</dbReference>
<name>A0A9W8JB71_9AGAR</name>
<dbReference type="SUPFAM" id="SSF57850">
    <property type="entry name" value="RING/U-box"/>
    <property type="match status" value="1"/>
</dbReference>
<dbReference type="SMART" id="SM00184">
    <property type="entry name" value="RING"/>
    <property type="match status" value="1"/>
</dbReference>
<dbReference type="PANTHER" id="PTHR12673">
    <property type="entry name" value="FACIOGENITAL DYSPLASIA PROTEIN"/>
    <property type="match status" value="1"/>
</dbReference>
<feature type="domain" description="DH" evidence="6">
    <location>
        <begin position="309"/>
        <end position="506"/>
    </location>
</feature>
<dbReference type="GO" id="GO:0005085">
    <property type="term" value="F:guanyl-nucleotide exchange factor activity"/>
    <property type="evidence" value="ECO:0007669"/>
    <property type="project" value="InterPro"/>
</dbReference>
<gene>
    <name evidence="8" type="ORF">H1R20_g5366</name>
</gene>
<dbReference type="PROSITE" id="PS50089">
    <property type="entry name" value="ZF_RING_2"/>
    <property type="match status" value="1"/>
</dbReference>
<evidence type="ECO:0000259" key="7">
    <source>
        <dbReference type="PROSITE" id="PS50089"/>
    </source>
</evidence>
<feature type="region of interest" description="Disordered" evidence="5">
    <location>
        <begin position="24"/>
        <end position="61"/>
    </location>
</feature>
<dbReference type="OrthoDB" id="660555at2759"/>
<evidence type="ECO:0000256" key="4">
    <source>
        <dbReference type="PROSITE-ProRule" id="PRU00175"/>
    </source>
</evidence>
<dbReference type="InterPro" id="IPR013083">
    <property type="entry name" value="Znf_RING/FYVE/PHD"/>
</dbReference>
<dbReference type="SUPFAM" id="SSF48065">
    <property type="entry name" value="DBL homology domain (DH-domain)"/>
    <property type="match status" value="1"/>
</dbReference>
<sequence>MVFPTVHELALVKYTLPDTMVKPKSVRSRRAVKAESPELDSISDSESVSSGSQGHNGFKEITESMERMQKAVSGLRTQLKSLRKRNKDLEEELAEEKEAAATGRRTRPGSTNTPAAISKLKKTIKELKADNKKKGNIIAKMKKKELKEEAKDLVDPEPDPMEVDSEIRMRKLLRRFSDLISSNTLGEDEECAICLEKMEVKKCSTFPCEHLICNECLKGILPDKDEKYPCPMCREYTPRDEIELIRMTEQERWDELLKVAQAWDAYDQRHEMDTSEEEGEEDFLTDGDGMDTSEDSAAQRQRALTDTSALTSVITELVTSERSYVRRLQILKNDYADPLRNFARSKETAILPAYEAKTLFGNIDNLLPVNEAFLTDLEKMMAPNGAALVGGVGDVLLKHFKDQRGFEQYKQYYVKREDAQQIFEREVSKRSSRFGSYIDHIKYQSTDTKNRIGLRELLMEPVQRIPRYTLLFRTMLKHMDPDDPQRTKILEADEIASKIAQAETDEQTKRAAIFYCLSATIDGFPPDLFSNSRKFIDCIDVEDVIGMSDTASVSTNPSGSSSGTILHCTLFLFDDKLLVVKRPNGEKGGRALSGLDGLEKLTKAGGIPTGRKKSGMSSKGVVDLADVVVSDPGGADINMYLENPPPDQTERWSGRPYRSLVVVNPPTPANLDPTATEADKRRFLENLWQAQATYRSRAGQSVVLCSEEQEVENRANRTIYARTYYNVYTRTAFLQEPKKTKVVVHIDPMGSADPIPFGIGAAPYASIRLQIISGGLCRFSVSSNDPEDDGEEDIVQIERVPSRIVNTIQDWEEFDPWHTYSKVEGIHL</sequence>
<evidence type="ECO:0000256" key="3">
    <source>
        <dbReference type="ARBA" id="ARBA00022833"/>
    </source>
</evidence>
<evidence type="ECO:0000256" key="2">
    <source>
        <dbReference type="ARBA" id="ARBA00022771"/>
    </source>
</evidence>
<proteinExistence type="predicted"/>
<accession>A0A9W8JB71</accession>
<dbReference type="SMART" id="SM00325">
    <property type="entry name" value="RhoGEF"/>
    <property type="match status" value="1"/>
</dbReference>